<name>A0ABR4C2F1_9HELO</name>
<gene>
    <name evidence="1" type="ORF">VTL71DRAFT_4581</name>
</gene>
<accession>A0ABR4C2F1</accession>
<dbReference type="EMBL" id="JAZHXI010000014">
    <property type="protein sequence ID" value="KAL2064087.1"/>
    <property type="molecule type" value="Genomic_DNA"/>
</dbReference>
<evidence type="ECO:0000313" key="2">
    <source>
        <dbReference type="Proteomes" id="UP001595075"/>
    </source>
</evidence>
<evidence type="ECO:0000313" key="1">
    <source>
        <dbReference type="EMBL" id="KAL2064087.1"/>
    </source>
</evidence>
<comment type="caution">
    <text evidence="1">The sequence shown here is derived from an EMBL/GenBank/DDBJ whole genome shotgun (WGS) entry which is preliminary data.</text>
</comment>
<dbReference type="Proteomes" id="UP001595075">
    <property type="component" value="Unassembled WGS sequence"/>
</dbReference>
<organism evidence="1 2">
    <name type="scientific">Oculimacula yallundae</name>
    <dbReference type="NCBI Taxonomy" id="86028"/>
    <lineage>
        <taxon>Eukaryota</taxon>
        <taxon>Fungi</taxon>
        <taxon>Dikarya</taxon>
        <taxon>Ascomycota</taxon>
        <taxon>Pezizomycotina</taxon>
        <taxon>Leotiomycetes</taxon>
        <taxon>Helotiales</taxon>
        <taxon>Ploettnerulaceae</taxon>
        <taxon>Oculimacula</taxon>
    </lineage>
</organism>
<keyword evidence="2" id="KW-1185">Reference proteome</keyword>
<sequence>MYGSSVRLTPEYSSVLLSAGPYSGRVDGLGPYQGLLDLVNCWRDCAAKVARKHGLSCILASAKWTGISGKVNLLPLNVDLAQKNSEKRERVKLTVLYSLSSMVYPSIVYSTTIHRLLETSTNK</sequence>
<proteinExistence type="predicted"/>
<reference evidence="1 2" key="1">
    <citation type="journal article" date="2024" name="Commun. Biol.">
        <title>Comparative genomic analysis of thermophilic fungi reveals convergent evolutionary adaptations and gene losses.</title>
        <authorList>
            <person name="Steindorff A.S."/>
            <person name="Aguilar-Pontes M.V."/>
            <person name="Robinson A.J."/>
            <person name="Andreopoulos B."/>
            <person name="LaButti K."/>
            <person name="Kuo A."/>
            <person name="Mondo S."/>
            <person name="Riley R."/>
            <person name="Otillar R."/>
            <person name="Haridas S."/>
            <person name="Lipzen A."/>
            <person name="Grimwood J."/>
            <person name="Schmutz J."/>
            <person name="Clum A."/>
            <person name="Reid I.D."/>
            <person name="Moisan M.C."/>
            <person name="Butler G."/>
            <person name="Nguyen T.T.M."/>
            <person name="Dewar K."/>
            <person name="Conant G."/>
            <person name="Drula E."/>
            <person name="Henrissat B."/>
            <person name="Hansel C."/>
            <person name="Singer S."/>
            <person name="Hutchinson M.I."/>
            <person name="de Vries R.P."/>
            <person name="Natvig D.O."/>
            <person name="Powell A.J."/>
            <person name="Tsang A."/>
            <person name="Grigoriev I.V."/>
        </authorList>
    </citation>
    <scope>NUCLEOTIDE SEQUENCE [LARGE SCALE GENOMIC DNA]</scope>
    <source>
        <strain evidence="1 2">CBS 494.80</strain>
    </source>
</reference>
<protein>
    <submittedName>
        <fullName evidence="1">Uncharacterized protein</fullName>
    </submittedName>
</protein>